<evidence type="ECO:0000313" key="2">
    <source>
        <dbReference type="EMBL" id="GAA1073275.1"/>
    </source>
</evidence>
<keyword evidence="3" id="KW-1185">Reference proteome</keyword>
<dbReference type="RefSeq" id="WP_344622390.1">
    <property type="nucleotide sequence ID" value="NZ_BAAALD010000007.1"/>
</dbReference>
<dbReference type="Proteomes" id="UP001499987">
    <property type="component" value="Unassembled WGS sequence"/>
</dbReference>
<accession>A0ABP4DV63</accession>
<dbReference type="SUPFAM" id="SSF55729">
    <property type="entry name" value="Acyl-CoA N-acyltransferases (Nat)"/>
    <property type="match status" value="1"/>
</dbReference>
<protein>
    <submittedName>
        <fullName evidence="2">GNAT family N-acetyltransferase</fullName>
    </submittedName>
</protein>
<feature type="domain" description="N-acetyltransferase" evidence="1">
    <location>
        <begin position="113"/>
        <end position="253"/>
    </location>
</feature>
<dbReference type="EMBL" id="BAAALD010000007">
    <property type="protein sequence ID" value="GAA1073275.1"/>
    <property type="molecule type" value="Genomic_DNA"/>
</dbReference>
<dbReference type="Pfam" id="PF00583">
    <property type="entry name" value="Acetyltransf_1"/>
    <property type="match status" value="1"/>
</dbReference>
<sequence>MDTPVQSFAVANLRRRPLVVETGGFVAGFDPDTTSPYINYATPLPGAEPTAADVAGLVAAFRDRGLKPRLEFAPDSAPLVERALLAAGFTVEAVHEYLVCTPATLTPPRYGDAPVPTVEAPGGDTDYAAIDAALSEAFAGEFTSSPEGAARLRRTEDGGGADRFVRSPDGGCVGGAICSAPAVGTSELAGVGTRPDYRGRGIAAAVTAELAATMFGRGASSVWLEYSGEGSRRVYERVGFRPQGRRLYIALEG</sequence>
<dbReference type="InterPro" id="IPR016181">
    <property type="entry name" value="Acyl_CoA_acyltransferase"/>
</dbReference>
<comment type="caution">
    <text evidence="2">The sequence shown here is derived from an EMBL/GenBank/DDBJ whole genome shotgun (WGS) entry which is preliminary data.</text>
</comment>
<dbReference type="Gene3D" id="3.40.630.30">
    <property type="match status" value="1"/>
</dbReference>
<evidence type="ECO:0000313" key="3">
    <source>
        <dbReference type="Proteomes" id="UP001499987"/>
    </source>
</evidence>
<evidence type="ECO:0000259" key="1">
    <source>
        <dbReference type="PROSITE" id="PS51186"/>
    </source>
</evidence>
<organism evidence="2 3">
    <name type="scientific">Kitasatospora arboriphila</name>
    <dbReference type="NCBI Taxonomy" id="258052"/>
    <lineage>
        <taxon>Bacteria</taxon>
        <taxon>Bacillati</taxon>
        <taxon>Actinomycetota</taxon>
        <taxon>Actinomycetes</taxon>
        <taxon>Kitasatosporales</taxon>
        <taxon>Streptomycetaceae</taxon>
        <taxon>Kitasatospora</taxon>
    </lineage>
</organism>
<dbReference type="InterPro" id="IPR000182">
    <property type="entry name" value="GNAT_dom"/>
</dbReference>
<dbReference type="PROSITE" id="PS51186">
    <property type="entry name" value="GNAT"/>
    <property type="match status" value="1"/>
</dbReference>
<proteinExistence type="predicted"/>
<gene>
    <name evidence="2" type="ORF">GCM10009663_11570</name>
</gene>
<name>A0ABP4DV63_9ACTN</name>
<reference evidence="3" key="1">
    <citation type="journal article" date="2019" name="Int. J. Syst. Evol. Microbiol.">
        <title>The Global Catalogue of Microorganisms (GCM) 10K type strain sequencing project: providing services to taxonomists for standard genome sequencing and annotation.</title>
        <authorList>
            <consortium name="The Broad Institute Genomics Platform"/>
            <consortium name="The Broad Institute Genome Sequencing Center for Infectious Disease"/>
            <person name="Wu L."/>
            <person name="Ma J."/>
        </authorList>
    </citation>
    <scope>NUCLEOTIDE SEQUENCE [LARGE SCALE GENOMIC DNA]</scope>
    <source>
        <strain evidence="3">JCM 13002</strain>
    </source>
</reference>